<dbReference type="Proteomes" id="UP001325680">
    <property type="component" value="Chromosome"/>
</dbReference>
<name>A0ABZ0WDB3_9BACT</name>
<accession>A0ABZ0WDB3</accession>
<evidence type="ECO:0000313" key="1">
    <source>
        <dbReference type="EMBL" id="WQD40684.1"/>
    </source>
</evidence>
<proteinExistence type="predicted"/>
<reference evidence="1 2" key="1">
    <citation type="submission" date="2023-12" db="EMBL/GenBank/DDBJ databases">
        <title>Genome sequencing and assembly of bacterial species from a model synthetic community.</title>
        <authorList>
            <person name="Hogle S.L."/>
        </authorList>
    </citation>
    <scope>NUCLEOTIDE SEQUENCE [LARGE SCALE GENOMIC DNA]</scope>
    <source>
        <strain evidence="1 2">HAMBI_3031</strain>
    </source>
</reference>
<protein>
    <submittedName>
        <fullName evidence="1">Uncharacterized protein</fullName>
    </submittedName>
</protein>
<organism evidence="1 2">
    <name type="scientific">Niabella yanshanensis</name>
    <dbReference type="NCBI Taxonomy" id="577386"/>
    <lineage>
        <taxon>Bacteria</taxon>
        <taxon>Pseudomonadati</taxon>
        <taxon>Bacteroidota</taxon>
        <taxon>Chitinophagia</taxon>
        <taxon>Chitinophagales</taxon>
        <taxon>Chitinophagaceae</taxon>
        <taxon>Niabella</taxon>
    </lineage>
</organism>
<evidence type="ECO:0000313" key="2">
    <source>
        <dbReference type="Proteomes" id="UP001325680"/>
    </source>
</evidence>
<gene>
    <name evidence="1" type="ORF">U0035_11045</name>
</gene>
<sequence>MKNYISQLHGNEQNTVHCIKKLIAGQMNALIIYGFGFETVSMVKRSAFIKKHIKEKRSFTCDLLIITPDPVTIDNAKKTEVQEMIAHFGQVNMTVHTISFVLQQLNNGNLFFNWVHKNAMLLHNHNNSVQLLPPAISSEYWPQVEAFYAADPEMASYLHVNLQPIVKPHPKEKAPAQPPLEIRLTLDTQPGWQAAAPDHVARGNIQ</sequence>
<dbReference type="RefSeq" id="WP_114789853.1">
    <property type="nucleotide sequence ID" value="NZ_CP139960.1"/>
</dbReference>
<dbReference type="EMBL" id="CP139960">
    <property type="protein sequence ID" value="WQD40684.1"/>
    <property type="molecule type" value="Genomic_DNA"/>
</dbReference>
<keyword evidence="2" id="KW-1185">Reference proteome</keyword>